<sequence length="186" mass="21725">MTQLDLLNLIASNPDFMTILNIIESLQLKDCWLAAGSIRNAIWNHLDQSPLFDQETDLDVVFFDPDLSYEDTLCLEQNLIKRYPHYHWELKNQVYMHHHNPNTKPYTSARDAISKYPEKATALALRLTAGQLELFAPYGLEDVTHFILSPTPHFSQDSERLALFNKRLQKKDWQKKWPKLTIINSD</sequence>
<dbReference type="PANTHER" id="PTHR39166:SF1">
    <property type="entry name" value="BLL1166 PROTEIN"/>
    <property type="match status" value="1"/>
</dbReference>
<dbReference type="PANTHER" id="PTHR39166">
    <property type="entry name" value="BLL1166 PROTEIN"/>
    <property type="match status" value="1"/>
</dbReference>
<dbReference type="InterPro" id="IPR009267">
    <property type="entry name" value="NTP_transf_6"/>
</dbReference>
<gene>
    <name evidence="1" type="ORF">ABID28_000378</name>
</gene>
<keyword evidence="2" id="KW-1185">Reference proteome</keyword>
<accession>A0ABV2JDX0</accession>
<dbReference type="Proteomes" id="UP001549037">
    <property type="component" value="Unassembled WGS sequence"/>
</dbReference>
<proteinExistence type="predicted"/>
<dbReference type="RefSeq" id="WP_354367565.1">
    <property type="nucleotide sequence ID" value="NZ_JBEPLN010000004.1"/>
</dbReference>
<protein>
    <recommendedName>
        <fullName evidence="3">Nucleotidyltransferase family protein</fullName>
    </recommendedName>
</protein>
<comment type="caution">
    <text evidence="1">The sequence shown here is derived from an EMBL/GenBank/DDBJ whole genome shotgun (WGS) entry which is preliminary data.</text>
</comment>
<evidence type="ECO:0008006" key="3">
    <source>
        <dbReference type="Google" id="ProtNLM"/>
    </source>
</evidence>
<organism evidence="1 2">
    <name type="scientific">Streptococcus porcorum</name>
    <dbReference type="NCBI Taxonomy" id="701526"/>
    <lineage>
        <taxon>Bacteria</taxon>
        <taxon>Bacillati</taxon>
        <taxon>Bacillota</taxon>
        <taxon>Bacilli</taxon>
        <taxon>Lactobacillales</taxon>
        <taxon>Streptococcaceae</taxon>
        <taxon>Streptococcus</taxon>
    </lineage>
</organism>
<dbReference type="Pfam" id="PF06042">
    <property type="entry name" value="NTP_transf_6"/>
    <property type="match status" value="1"/>
</dbReference>
<reference evidence="1 2" key="1">
    <citation type="submission" date="2024-06" db="EMBL/GenBank/DDBJ databases">
        <title>Genomic Encyclopedia of Type Strains, Phase IV (KMG-IV): sequencing the most valuable type-strain genomes for metagenomic binning, comparative biology and taxonomic classification.</title>
        <authorList>
            <person name="Goeker M."/>
        </authorList>
    </citation>
    <scope>NUCLEOTIDE SEQUENCE [LARGE SCALE GENOMIC DNA]</scope>
    <source>
        <strain evidence="1 2">DSM 28302</strain>
    </source>
</reference>
<name>A0ABV2JDX0_9STRE</name>
<evidence type="ECO:0000313" key="1">
    <source>
        <dbReference type="EMBL" id="MET3633745.1"/>
    </source>
</evidence>
<evidence type="ECO:0000313" key="2">
    <source>
        <dbReference type="Proteomes" id="UP001549037"/>
    </source>
</evidence>
<dbReference type="EMBL" id="JBEPLN010000004">
    <property type="protein sequence ID" value="MET3633745.1"/>
    <property type="molecule type" value="Genomic_DNA"/>
</dbReference>